<accession>A0A919J1L9</accession>
<reference evidence="2" key="1">
    <citation type="submission" date="2021-01" db="EMBL/GenBank/DDBJ databases">
        <title>Whole genome shotgun sequence of Actinoplanes ferrugineus NBRC 15555.</title>
        <authorList>
            <person name="Komaki H."/>
            <person name="Tamura T."/>
        </authorList>
    </citation>
    <scope>NUCLEOTIDE SEQUENCE</scope>
    <source>
        <strain evidence="2">NBRC 15555</strain>
    </source>
</reference>
<sequence>MRYHDRDGRDVSLAAITDDNWRAVADVAPTDEQRRFVAALGARYLLLSMRGGLWNSLAVLAGETVAGHVMWAYDDEGGAHWVGGMLVDAAEQGKGIGRAAMLAVVDRLSDLPGAREIRLAYHPENIAAAKLYVSLGFQDTGEREDDDIVAALPVHR</sequence>
<dbReference type="Pfam" id="PF00583">
    <property type="entry name" value="Acetyltransf_1"/>
    <property type="match status" value="1"/>
</dbReference>
<evidence type="ECO:0000259" key="1">
    <source>
        <dbReference type="PROSITE" id="PS51186"/>
    </source>
</evidence>
<dbReference type="InterPro" id="IPR016181">
    <property type="entry name" value="Acyl_CoA_acyltransferase"/>
</dbReference>
<dbReference type="GO" id="GO:0016747">
    <property type="term" value="F:acyltransferase activity, transferring groups other than amino-acyl groups"/>
    <property type="evidence" value="ECO:0007669"/>
    <property type="project" value="InterPro"/>
</dbReference>
<dbReference type="CDD" id="cd04301">
    <property type="entry name" value="NAT_SF"/>
    <property type="match status" value="1"/>
</dbReference>
<dbReference type="InterPro" id="IPR000182">
    <property type="entry name" value="GNAT_dom"/>
</dbReference>
<comment type="caution">
    <text evidence="2">The sequence shown here is derived from an EMBL/GenBank/DDBJ whole genome shotgun (WGS) entry which is preliminary data.</text>
</comment>
<dbReference type="Proteomes" id="UP000598174">
    <property type="component" value="Unassembled WGS sequence"/>
</dbReference>
<organism evidence="2 3">
    <name type="scientific">Paractinoplanes ferrugineus</name>
    <dbReference type="NCBI Taxonomy" id="113564"/>
    <lineage>
        <taxon>Bacteria</taxon>
        <taxon>Bacillati</taxon>
        <taxon>Actinomycetota</taxon>
        <taxon>Actinomycetes</taxon>
        <taxon>Micromonosporales</taxon>
        <taxon>Micromonosporaceae</taxon>
        <taxon>Paractinoplanes</taxon>
    </lineage>
</organism>
<gene>
    <name evidence="2" type="primary">bltD</name>
    <name evidence="2" type="ORF">Afe05nite_26190</name>
</gene>
<dbReference type="PROSITE" id="PS51186">
    <property type="entry name" value="GNAT"/>
    <property type="match status" value="1"/>
</dbReference>
<dbReference type="SUPFAM" id="SSF55729">
    <property type="entry name" value="Acyl-CoA N-acyltransferases (Nat)"/>
    <property type="match status" value="1"/>
</dbReference>
<name>A0A919J1L9_9ACTN</name>
<proteinExistence type="predicted"/>
<feature type="domain" description="N-acetyltransferase" evidence="1">
    <location>
        <begin position="3"/>
        <end position="156"/>
    </location>
</feature>
<protein>
    <submittedName>
        <fullName evidence="2">Spermidine acetyltransferase</fullName>
    </submittedName>
</protein>
<dbReference type="Gene3D" id="3.40.630.30">
    <property type="match status" value="1"/>
</dbReference>
<dbReference type="AlphaFoldDB" id="A0A919J1L9"/>
<evidence type="ECO:0000313" key="3">
    <source>
        <dbReference type="Proteomes" id="UP000598174"/>
    </source>
</evidence>
<keyword evidence="3" id="KW-1185">Reference proteome</keyword>
<dbReference type="RefSeq" id="WP_239117785.1">
    <property type="nucleotide sequence ID" value="NZ_BAAABP010000071.1"/>
</dbReference>
<dbReference type="EMBL" id="BOMM01000019">
    <property type="protein sequence ID" value="GIE10779.1"/>
    <property type="molecule type" value="Genomic_DNA"/>
</dbReference>
<evidence type="ECO:0000313" key="2">
    <source>
        <dbReference type="EMBL" id="GIE10779.1"/>
    </source>
</evidence>